<reference evidence="13" key="2">
    <citation type="submission" date="2023-01" db="EMBL/GenBank/DDBJ databases">
        <authorList>
            <person name="Sun Q."/>
            <person name="Evtushenko L."/>
        </authorList>
    </citation>
    <scope>NUCLEOTIDE SEQUENCE</scope>
    <source>
        <strain evidence="13">VKM Ac-1321</strain>
    </source>
</reference>
<sequence>MRVRAVDLLIAVAVAAATTFPPLWYLPFDWRTLALGLLASLPLIWRRRAPILVASLIGIGTTWLSVLHLLPDMPYGQLVATYTWAELATPRWRVASIAATTAGVVFSLVVPQENPPSFGYVGLMFVTAYALGAGVRGRRDRIAFLEERTRRLTEEQAAAATNERARIARDMHDVLAHSVGLMVVQAEGGASVVRSDQDRAEAAFDAIAETGREALVQLRHALGVLREQAPEAAGLDAIPSLVERARRTGLDVRLERGPVPAVPEETGATAFRVVQEALTNVVKHAGAQRVLVTLHGGDRAVEVIVRDDGRGGTAVYGHGLSGMLERVQAAGGTLRTGPRGDDGPGFEVAATLPVGGRQ</sequence>
<evidence type="ECO:0000256" key="1">
    <source>
        <dbReference type="ARBA" id="ARBA00000085"/>
    </source>
</evidence>
<dbReference type="InterPro" id="IPR011712">
    <property type="entry name" value="Sig_transdc_His_kin_sub3_dim/P"/>
</dbReference>
<dbReference type="GO" id="GO:0005524">
    <property type="term" value="F:ATP binding"/>
    <property type="evidence" value="ECO:0007669"/>
    <property type="project" value="UniProtKB-KW"/>
</dbReference>
<keyword evidence="3" id="KW-0597">Phosphoprotein</keyword>
<dbReference type="CDD" id="cd16917">
    <property type="entry name" value="HATPase_UhpB-NarQ-NarX-like"/>
    <property type="match status" value="1"/>
</dbReference>
<dbReference type="InterPro" id="IPR003594">
    <property type="entry name" value="HATPase_dom"/>
</dbReference>
<evidence type="ECO:0000256" key="3">
    <source>
        <dbReference type="ARBA" id="ARBA00022553"/>
    </source>
</evidence>
<evidence type="ECO:0000256" key="9">
    <source>
        <dbReference type="SAM" id="Phobius"/>
    </source>
</evidence>
<feature type="domain" description="Histidine kinase/HSP90-like ATPase" evidence="10">
    <location>
        <begin position="270"/>
        <end position="354"/>
    </location>
</feature>
<evidence type="ECO:0000313" key="14">
    <source>
        <dbReference type="Proteomes" id="UP001143480"/>
    </source>
</evidence>
<keyword evidence="8" id="KW-0902">Two-component regulatory system</keyword>
<feature type="domain" description="Signal transduction histidine kinase subgroup 3 dimerisation and phosphoacceptor" evidence="11">
    <location>
        <begin position="163"/>
        <end position="228"/>
    </location>
</feature>
<dbReference type="InterPro" id="IPR050482">
    <property type="entry name" value="Sensor_HK_TwoCompSys"/>
</dbReference>
<evidence type="ECO:0000256" key="2">
    <source>
        <dbReference type="ARBA" id="ARBA00012438"/>
    </source>
</evidence>
<dbReference type="PANTHER" id="PTHR24421">
    <property type="entry name" value="NITRATE/NITRITE SENSOR PROTEIN NARX-RELATED"/>
    <property type="match status" value="1"/>
</dbReference>
<dbReference type="Pfam" id="PF07730">
    <property type="entry name" value="HisKA_3"/>
    <property type="match status" value="1"/>
</dbReference>
<evidence type="ECO:0000259" key="10">
    <source>
        <dbReference type="Pfam" id="PF02518"/>
    </source>
</evidence>
<dbReference type="GO" id="GO:0000155">
    <property type="term" value="F:phosphorelay sensor kinase activity"/>
    <property type="evidence" value="ECO:0007669"/>
    <property type="project" value="InterPro"/>
</dbReference>
<dbReference type="Gene3D" id="3.30.565.10">
    <property type="entry name" value="Histidine kinase-like ATPase, C-terminal domain"/>
    <property type="match status" value="1"/>
</dbReference>
<keyword evidence="6 13" id="KW-0418">Kinase</keyword>
<organism evidence="13 14">
    <name type="scientific">Dactylosporangium matsuzakiense</name>
    <dbReference type="NCBI Taxonomy" id="53360"/>
    <lineage>
        <taxon>Bacteria</taxon>
        <taxon>Bacillati</taxon>
        <taxon>Actinomycetota</taxon>
        <taxon>Actinomycetes</taxon>
        <taxon>Micromonosporales</taxon>
        <taxon>Micromonosporaceae</taxon>
        <taxon>Dactylosporangium</taxon>
    </lineage>
</organism>
<dbReference type="Gene3D" id="1.20.5.1930">
    <property type="match status" value="1"/>
</dbReference>
<comment type="caution">
    <text evidence="13">The sequence shown here is derived from an EMBL/GenBank/DDBJ whole genome shotgun (WGS) entry which is preliminary data.</text>
</comment>
<evidence type="ECO:0000256" key="8">
    <source>
        <dbReference type="ARBA" id="ARBA00023012"/>
    </source>
</evidence>
<comment type="catalytic activity">
    <reaction evidence="1">
        <text>ATP + protein L-histidine = ADP + protein N-phospho-L-histidine.</text>
        <dbReference type="EC" id="2.7.13.3"/>
    </reaction>
</comment>
<dbReference type="InterPro" id="IPR036890">
    <property type="entry name" value="HATPase_C_sf"/>
</dbReference>
<dbReference type="PANTHER" id="PTHR24421:SF10">
    <property type="entry name" value="NITRATE_NITRITE SENSOR PROTEIN NARQ"/>
    <property type="match status" value="1"/>
</dbReference>
<keyword evidence="7" id="KW-0067">ATP-binding</keyword>
<dbReference type="RefSeq" id="WP_271189404.1">
    <property type="nucleotide sequence ID" value="NZ_BSFP01000026.1"/>
</dbReference>
<keyword evidence="9" id="KW-1133">Transmembrane helix</keyword>
<evidence type="ECO:0000256" key="7">
    <source>
        <dbReference type="ARBA" id="ARBA00022840"/>
    </source>
</evidence>
<dbReference type="AlphaFoldDB" id="A0A9W6NMT5"/>
<keyword evidence="9" id="KW-0812">Transmembrane</keyword>
<keyword evidence="5" id="KW-0547">Nucleotide-binding</keyword>
<dbReference type="EMBL" id="BSFP01000026">
    <property type="protein sequence ID" value="GLL02789.1"/>
    <property type="molecule type" value="Genomic_DNA"/>
</dbReference>
<dbReference type="Pfam" id="PF23539">
    <property type="entry name" value="DUF7134"/>
    <property type="match status" value="1"/>
</dbReference>
<dbReference type="GO" id="GO:0016020">
    <property type="term" value="C:membrane"/>
    <property type="evidence" value="ECO:0007669"/>
    <property type="project" value="InterPro"/>
</dbReference>
<keyword evidence="4" id="KW-0808">Transferase</keyword>
<dbReference type="SUPFAM" id="SSF55874">
    <property type="entry name" value="ATPase domain of HSP90 chaperone/DNA topoisomerase II/histidine kinase"/>
    <property type="match status" value="1"/>
</dbReference>
<gene>
    <name evidence="13" type="ORF">GCM10017581_045310</name>
</gene>
<feature type="domain" description="DUF7134" evidence="12">
    <location>
        <begin position="5"/>
        <end position="139"/>
    </location>
</feature>
<feature type="transmembrane region" description="Helical" evidence="9">
    <location>
        <begin position="92"/>
        <end position="111"/>
    </location>
</feature>
<keyword evidence="14" id="KW-1185">Reference proteome</keyword>
<evidence type="ECO:0000313" key="13">
    <source>
        <dbReference type="EMBL" id="GLL02789.1"/>
    </source>
</evidence>
<dbReference type="EC" id="2.7.13.3" evidence="2"/>
<dbReference type="Pfam" id="PF02518">
    <property type="entry name" value="HATPase_c"/>
    <property type="match status" value="1"/>
</dbReference>
<feature type="transmembrane region" description="Helical" evidence="9">
    <location>
        <begin position="117"/>
        <end position="135"/>
    </location>
</feature>
<protein>
    <recommendedName>
        <fullName evidence="2">histidine kinase</fullName>
        <ecNumber evidence="2">2.7.13.3</ecNumber>
    </recommendedName>
</protein>
<reference evidence="13" key="1">
    <citation type="journal article" date="2014" name="Int. J. Syst. Evol. Microbiol.">
        <title>Complete genome sequence of Corynebacterium casei LMG S-19264T (=DSM 44701T), isolated from a smear-ripened cheese.</title>
        <authorList>
            <consortium name="US DOE Joint Genome Institute (JGI-PGF)"/>
            <person name="Walter F."/>
            <person name="Albersmeier A."/>
            <person name="Kalinowski J."/>
            <person name="Ruckert C."/>
        </authorList>
    </citation>
    <scope>NUCLEOTIDE SEQUENCE</scope>
    <source>
        <strain evidence="13">VKM Ac-1321</strain>
    </source>
</reference>
<evidence type="ECO:0000256" key="4">
    <source>
        <dbReference type="ARBA" id="ARBA00022679"/>
    </source>
</evidence>
<accession>A0A9W6NMT5</accession>
<evidence type="ECO:0000256" key="6">
    <source>
        <dbReference type="ARBA" id="ARBA00022777"/>
    </source>
</evidence>
<evidence type="ECO:0000259" key="12">
    <source>
        <dbReference type="Pfam" id="PF23539"/>
    </source>
</evidence>
<dbReference type="GO" id="GO:0046983">
    <property type="term" value="F:protein dimerization activity"/>
    <property type="evidence" value="ECO:0007669"/>
    <property type="project" value="InterPro"/>
</dbReference>
<evidence type="ECO:0000256" key="5">
    <source>
        <dbReference type="ARBA" id="ARBA00022741"/>
    </source>
</evidence>
<proteinExistence type="predicted"/>
<evidence type="ECO:0000259" key="11">
    <source>
        <dbReference type="Pfam" id="PF07730"/>
    </source>
</evidence>
<keyword evidence="9" id="KW-0472">Membrane</keyword>
<feature type="transmembrane region" description="Helical" evidence="9">
    <location>
        <begin position="48"/>
        <end position="71"/>
    </location>
</feature>
<name>A0A9W6NMT5_9ACTN</name>
<feature type="transmembrane region" description="Helical" evidence="9">
    <location>
        <begin position="7"/>
        <end position="28"/>
    </location>
</feature>
<dbReference type="Proteomes" id="UP001143480">
    <property type="component" value="Unassembled WGS sequence"/>
</dbReference>
<dbReference type="InterPro" id="IPR055558">
    <property type="entry name" value="DUF7134"/>
</dbReference>